<dbReference type="EMBL" id="ML977197">
    <property type="protein sequence ID" value="KAF1981553.1"/>
    <property type="molecule type" value="Genomic_DNA"/>
</dbReference>
<evidence type="ECO:0000313" key="5">
    <source>
        <dbReference type="Proteomes" id="UP000800041"/>
    </source>
</evidence>
<dbReference type="Gene3D" id="3.40.50.720">
    <property type="entry name" value="NAD(P)-binding Rossmann-like Domain"/>
    <property type="match status" value="1"/>
</dbReference>
<dbReference type="Pfam" id="PF13561">
    <property type="entry name" value="adh_short_C2"/>
    <property type="match status" value="1"/>
</dbReference>
<organism evidence="4 5">
    <name type="scientific">Aulographum hederae CBS 113979</name>
    <dbReference type="NCBI Taxonomy" id="1176131"/>
    <lineage>
        <taxon>Eukaryota</taxon>
        <taxon>Fungi</taxon>
        <taxon>Dikarya</taxon>
        <taxon>Ascomycota</taxon>
        <taxon>Pezizomycotina</taxon>
        <taxon>Dothideomycetes</taxon>
        <taxon>Pleosporomycetidae</taxon>
        <taxon>Aulographales</taxon>
        <taxon>Aulographaceae</taxon>
    </lineage>
</organism>
<comment type="similarity">
    <text evidence="1">Belongs to the short-chain dehydrogenases/reductases (SDR) family.</text>
</comment>
<keyword evidence="2" id="KW-0521">NADP</keyword>
<proteinExistence type="inferred from homology"/>
<accession>A0A6G1GKR3</accession>
<keyword evidence="5" id="KW-1185">Reference proteome</keyword>
<protein>
    <submittedName>
        <fullName evidence="4">Short chain dehydrogenase/reductase family</fullName>
    </submittedName>
</protein>
<dbReference type="PRINTS" id="PR00081">
    <property type="entry name" value="GDHRDH"/>
</dbReference>
<evidence type="ECO:0000256" key="2">
    <source>
        <dbReference type="ARBA" id="ARBA00022857"/>
    </source>
</evidence>
<gene>
    <name evidence="4" type="ORF">K402DRAFT_398425</name>
</gene>
<dbReference type="Proteomes" id="UP000800041">
    <property type="component" value="Unassembled WGS sequence"/>
</dbReference>
<name>A0A6G1GKR3_9PEZI</name>
<sequence length="255" mass="26744">MAKALAANGASKVYIIGRRKEILEAAAAQGPPGTITPVQGDVTSKESLSDVVEVIKSETGHINLLIANSGIVGPPVTGLKKDPSVSEFRDFCWNMDSAAFTDVYNVNNTATFFTVIAFLELLDAGNKAQNTPNIGSQVIITSSAGAFARNVTTGIAYVTSKCAANHLAKIFATMLAPFDIRCNALAPGFFPSEMQNLSNLGGMQIPKALVPAGRAGTEEDMVGTVLWMTSRAGAYVNGCIILADGGRVSVHLNSY</sequence>
<dbReference type="PANTHER" id="PTHR43618">
    <property type="entry name" value="7-ALPHA-HYDROXYSTEROID DEHYDROGENASE"/>
    <property type="match status" value="1"/>
</dbReference>
<dbReference type="GO" id="GO:0016491">
    <property type="term" value="F:oxidoreductase activity"/>
    <property type="evidence" value="ECO:0007669"/>
    <property type="project" value="UniProtKB-KW"/>
</dbReference>
<keyword evidence="3" id="KW-0560">Oxidoreductase</keyword>
<dbReference type="AlphaFoldDB" id="A0A6G1GKR3"/>
<evidence type="ECO:0000256" key="3">
    <source>
        <dbReference type="ARBA" id="ARBA00023002"/>
    </source>
</evidence>
<dbReference type="InterPro" id="IPR052178">
    <property type="entry name" value="Sec_Metab_Biosynth_SDR"/>
</dbReference>
<dbReference type="InterPro" id="IPR036291">
    <property type="entry name" value="NAD(P)-bd_dom_sf"/>
</dbReference>
<dbReference type="CDD" id="cd05233">
    <property type="entry name" value="SDR_c"/>
    <property type="match status" value="1"/>
</dbReference>
<dbReference type="PANTHER" id="PTHR43618:SF18">
    <property type="entry name" value="SHORT CHAIN DEHYDROGENASE_REDUCTASE FAMILY (AFU_ORTHOLOGUE AFUA_5G12480)"/>
    <property type="match status" value="1"/>
</dbReference>
<reference evidence="4" key="1">
    <citation type="journal article" date="2020" name="Stud. Mycol.">
        <title>101 Dothideomycetes genomes: a test case for predicting lifestyles and emergence of pathogens.</title>
        <authorList>
            <person name="Haridas S."/>
            <person name="Albert R."/>
            <person name="Binder M."/>
            <person name="Bloem J."/>
            <person name="Labutti K."/>
            <person name="Salamov A."/>
            <person name="Andreopoulos B."/>
            <person name="Baker S."/>
            <person name="Barry K."/>
            <person name="Bills G."/>
            <person name="Bluhm B."/>
            <person name="Cannon C."/>
            <person name="Castanera R."/>
            <person name="Culley D."/>
            <person name="Daum C."/>
            <person name="Ezra D."/>
            <person name="Gonzalez J."/>
            <person name="Henrissat B."/>
            <person name="Kuo A."/>
            <person name="Liang C."/>
            <person name="Lipzen A."/>
            <person name="Lutzoni F."/>
            <person name="Magnuson J."/>
            <person name="Mondo S."/>
            <person name="Nolan M."/>
            <person name="Ohm R."/>
            <person name="Pangilinan J."/>
            <person name="Park H.-J."/>
            <person name="Ramirez L."/>
            <person name="Alfaro M."/>
            <person name="Sun H."/>
            <person name="Tritt A."/>
            <person name="Yoshinaga Y."/>
            <person name="Zwiers L.-H."/>
            <person name="Turgeon B."/>
            <person name="Goodwin S."/>
            <person name="Spatafora J."/>
            <person name="Crous P."/>
            <person name="Grigoriev I."/>
        </authorList>
    </citation>
    <scope>NUCLEOTIDE SEQUENCE</scope>
    <source>
        <strain evidence="4">CBS 113979</strain>
    </source>
</reference>
<dbReference type="OrthoDB" id="2898618at2759"/>
<dbReference type="InterPro" id="IPR002347">
    <property type="entry name" value="SDR_fam"/>
</dbReference>
<evidence type="ECO:0000256" key="1">
    <source>
        <dbReference type="ARBA" id="ARBA00006484"/>
    </source>
</evidence>
<dbReference type="SUPFAM" id="SSF51735">
    <property type="entry name" value="NAD(P)-binding Rossmann-fold domains"/>
    <property type="match status" value="1"/>
</dbReference>
<evidence type="ECO:0000313" key="4">
    <source>
        <dbReference type="EMBL" id="KAF1981553.1"/>
    </source>
</evidence>